<proteinExistence type="predicted"/>
<dbReference type="GO" id="GO:0032259">
    <property type="term" value="P:methylation"/>
    <property type="evidence" value="ECO:0007669"/>
    <property type="project" value="UniProtKB-KW"/>
</dbReference>
<organism evidence="7 8">
    <name type="scientific">Actinophytocola algeriensis</name>
    <dbReference type="NCBI Taxonomy" id="1768010"/>
    <lineage>
        <taxon>Bacteria</taxon>
        <taxon>Bacillati</taxon>
        <taxon>Actinomycetota</taxon>
        <taxon>Actinomycetes</taxon>
        <taxon>Pseudonocardiales</taxon>
        <taxon>Pseudonocardiaceae</taxon>
    </lineage>
</organism>
<dbReference type="RefSeq" id="WP_184812525.1">
    <property type="nucleotide sequence ID" value="NZ_JACHJQ010000005.1"/>
</dbReference>
<keyword evidence="1" id="KW-0489">Methyltransferase</keyword>
<feature type="domain" description="O-methyltransferase dimerisation" evidence="6">
    <location>
        <begin position="18"/>
        <end position="88"/>
    </location>
</feature>
<keyword evidence="2" id="KW-0808">Transferase</keyword>
<dbReference type="GO" id="GO:0008171">
    <property type="term" value="F:O-methyltransferase activity"/>
    <property type="evidence" value="ECO:0007669"/>
    <property type="project" value="InterPro"/>
</dbReference>
<dbReference type="Proteomes" id="UP000520767">
    <property type="component" value="Unassembled WGS sequence"/>
</dbReference>
<evidence type="ECO:0000313" key="8">
    <source>
        <dbReference type="Proteomes" id="UP000520767"/>
    </source>
</evidence>
<dbReference type="GO" id="GO:0046983">
    <property type="term" value="F:protein dimerization activity"/>
    <property type="evidence" value="ECO:0007669"/>
    <property type="project" value="InterPro"/>
</dbReference>
<feature type="domain" description="O-methyltransferase C-terminal" evidence="5">
    <location>
        <begin position="114"/>
        <end position="315"/>
    </location>
</feature>
<dbReference type="InterPro" id="IPR016461">
    <property type="entry name" value="COMT-like"/>
</dbReference>
<reference evidence="7 8" key="1">
    <citation type="submission" date="2020-08" db="EMBL/GenBank/DDBJ databases">
        <title>Genomic Encyclopedia of Type Strains, Phase III (KMG-III): the genomes of soil and plant-associated and newly described type strains.</title>
        <authorList>
            <person name="Whitman W."/>
        </authorList>
    </citation>
    <scope>NUCLEOTIDE SEQUENCE [LARGE SCALE GENOMIC DNA]</scope>
    <source>
        <strain evidence="7 8">CECT 8960</strain>
    </source>
</reference>
<dbReference type="SUPFAM" id="SSF46785">
    <property type="entry name" value="Winged helix' DNA-binding domain"/>
    <property type="match status" value="1"/>
</dbReference>
<dbReference type="Gene3D" id="3.40.50.150">
    <property type="entry name" value="Vaccinia Virus protein VP39"/>
    <property type="match status" value="1"/>
</dbReference>
<evidence type="ECO:0000256" key="4">
    <source>
        <dbReference type="PIRSR" id="PIRSR005739-1"/>
    </source>
</evidence>
<dbReference type="InterPro" id="IPR029063">
    <property type="entry name" value="SAM-dependent_MTases_sf"/>
</dbReference>
<evidence type="ECO:0000259" key="6">
    <source>
        <dbReference type="Pfam" id="PF08100"/>
    </source>
</evidence>
<dbReference type="PIRSF" id="PIRSF005739">
    <property type="entry name" value="O-mtase"/>
    <property type="match status" value="1"/>
</dbReference>
<evidence type="ECO:0000256" key="2">
    <source>
        <dbReference type="ARBA" id="ARBA00022679"/>
    </source>
</evidence>
<dbReference type="Gene3D" id="1.10.10.10">
    <property type="entry name" value="Winged helix-like DNA-binding domain superfamily/Winged helix DNA-binding domain"/>
    <property type="match status" value="1"/>
</dbReference>
<evidence type="ECO:0008006" key="9">
    <source>
        <dbReference type="Google" id="ProtNLM"/>
    </source>
</evidence>
<feature type="active site" description="Proton acceptor" evidence="4">
    <location>
        <position position="245"/>
    </location>
</feature>
<dbReference type="InterPro" id="IPR012967">
    <property type="entry name" value="COMT_dimerisation"/>
</dbReference>
<evidence type="ECO:0000259" key="5">
    <source>
        <dbReference type="Pfam" id="PF00891"/>
    </source>
</evidence>
<dbReference type="PANTHER" id="PTHR43712">
    <property type="entry name" value="PUTATIVE (AFU_ORTHOLOGUE AFUA_4G14580)-RELATED"/>
    <property type="match status" value="1"/>
</dbReference>
<keyword evidence="8" id="KW-1185">Reference proteome</keyword>
<dbReference type="InterPro" id="IPR036390">
    <property type="entry name" value="WH_DNA-bd_sf"/>
</dbReference>
<dbReference type="SUPFAM" id="SSF53335">
    <property type="entry name" value="S-adenosyl-L-methionine-dependent methyltransferases"/>
    <property type="match status" value="1"/>
</dbReference>
<evidence type="ECO:0000256" key="1">
    <source>
        <dbReference type="ARBA" id="ARBA00022603"/>
    </source>
</evidence>
<sequence length="336" mass="36648">MTKPVEDPTQYVLDEAMAYIHAAALRAATVLGVADHLVDGPRAAGELAELTGSHGPFLRRVLRLLATRGIFREDDDGRFHLTPRADVLRADAPGTIRAGVLAVTSEVYWQSTGDLTEAVRHGELAFDRRYGKPFFSYLVAHPDVGAMFNEGMANFSAGEVERIVASYDFPASGVLVDLGGGFGGLLLAVLRARPGLHGVLFDRETVLAGHVLGRLGADDRWEAVAGDFFEAVPAADLYLVKNVLHDWTDDECVRILTNCRRAMNPGAKLLIAELVLPEGNEPHYGKVLDLFIMLLLPGLERTRAEYERLFDQAGLRVTRMLPTPSAYSLIEAEAAN</sequence>
<protein>
    <recommendedName>
        <fullName evidence="9">SAM-dependent methyltransferase</fullName>
    </recommendedName>
</protein>
<dbReference type="InterPro" id="IPR001077">
    <property type="entry name" value="COMT_C"/>
</dbReference>
<keyword evidence="3" id="KW-0949">S-adenosyl-L-methionine</keyword>
<evidence type="ECO:0000313" key="7">
    <source>
        <dbReference type="EMBL" id="MBB4908355.1"/>
    </source>
</evidence>
<dbReference type="PROSITE" id="PS51683">
    <property type="entry name" value="SAM_OMT_II"/>
    <property type="match status" value="1"/>
</dbReference>
<evidence type="ECO:0000256" key="3">
    <source>
        <dbReference type="ARBA" id="ARBA00022691"/>
    </source>
</evidence>
<name>A0A7W7VFT8_9PSEU</name>
<accession>A0A7W7VFT8</accession>
<dbReference type="AlphaFoldDB" id="A0A7W7VFT8"/>
<dbReference type="PANTHER" id="PTHR43712:SF2">
    <property type="entry name" value="O-METHYLTRANSFERASE CICE"/>
    <property type="match status" value="1"/>
</dbReference>
<dbReference type="InterPro" id="IPR036388">
    <property type="entry name" value="WH-like_DNA-bd_sf"/>
</dbReference>
<comment type="caution">
    <text evidence="7">The sequence shown here is derived from an EMBL/GenBank/DDBJ whole genome shotgun (WGS) entry which is preliminary data.</text>
</comment>
<gene>
    <name evidence="7" type="ORF">FHR82_004608</name>
</gene>
<dbReference type="Pfam" id="PF00891">
    <property type="entry name" value="Methyltransf_2"/>
    <property type="match status" value="1"/>
</dbReference>
<dbReference type="EMBL" id="JACHJQ010000005">
    <property type="protein sequence ID" value="MBB4908355.1"/>
    <property type="molecule type" value="Genomic_DNA"/>
</dbReference>
<dbReference type="Pfam" id="PF08100">
    <property type="entry name" value="Dimerisation"/>
    <property type="match status" value="1"/>
</dbReference>